<dbReference type="AlphaFoldDB" id="T0Y1H2"/>
<keyword evidence="4" id="KW-0675">Receptor</keyword>
<protein>
    <submittedName>
        <fullName evidence="4">Extracellular ligand-binding receptor</fullName>
    </submittedName>
</protein>
<keyword evidence="1" id="KW-0732">Signal</keyword>
<name>T0Y1H2_9ZZZZ</name>
<feature type="region of interest" description="Disordered" evidence="2">
    <location>
        <begin position="122"/>
        <end position="144"/>
    </location>
</feature>
<dbReference type="Pfam" id="PF13458">
    <property type="entry name" value="Peripla_BP_6"/>
    <property type="match status" value="1"/>
</dbReference>
<sequence length="157" mass="16876">MIDETNTMKPFDVPALNAAEIEASQINASGGVDGRKIVFKVYNDQLVPALTRSDAIAAVSAGASILWVSCDVNFATPAIQVGLQHKLLTIAPCIGTDQMGPSLFRPRGQAGIQFRQRAPVGRRRAGPALDPARVEDRHRGHGQAAHLLHGRVPELFH</sequence>
<accession>T0Y1H2</accession>
<dbReference type="SUPFAM" id="SSF53822">
    <property type="entry name" value="Periplasmic binding protein-like I"/>
    <property type="match status" value="1"/>
</dbReference>
<proteinExistence type="predicted"/>
<dbReference type="InterPro" id="IPR028081">
    <property type="entry name" value="Leu-bd"/>
</dbReference>
<dbReference type="Gene3D" id="3.40.50.2300">
    <property type="match status" value="1"/>
</dbReference>
<gene>
    <name evidence="4" type="ORF">B2A_15480</name>
</gene>
<comment type="caution">
    <text evidence="4">The sequence shown here is derived from an EMBL/GenBank/DDBJ whole genome shotgun (WGS) entry which is preliminary data.</text>
</comment>
<evidence type="ECO:0000256" key="1">
    <source>
        <dbReference type="ARBA" id="ARBA00022729"/>
    </source>
</evidence>
<evidence type="ECO:0000313" key="4">
    <source>
        <dbReference type="EMBL" id="EQD26863.1"/>
    </source>
</evidence>
<feature type="domain" description="Leucine-binding protein" evidence="3">
    <location>
        <begin position="10"/>
        <end position="112"/>
    </location>
</feature>
<evidence type="ECO:0000256" key="2">
    <source>
        <dbReference type="SAM" id="MobiDB-lite"/>
    </source>
</evidence>
<dbReference type="EMBL" id="AUZZ01011271">
    <property type="protein sequence ID" value="EQD26863.1"/>
    <property type="molecule type" value="Genomic_DNA"/>
</dbReference>
<organism evidence="4">
    <name type="scientific">mine drainage metagenome</name>
    <dbReference type="NCBI Taxonomy" id="410659"/>
    <lineage>
        <taxon>unclassified sequences</taxon>
        <taxon>metagenomes</taxon>
        <taxon>ecological metagenomes</taxon>
    </lineage>
</organism>
<evidence type="ECO:0000259" key="3">
    <source>
        <dbReference type="Pfam" id="PF13458"/>
    </source>
</evidence>
<reference evidence="4" key="2">
    <citation type="journal article" date="2014" name="ISME J.">
        <title>Microbial stratification in low pH oxic and suboxic macroscopic growths along an acid mine drainage.</title>
        <authorList>
            <person name="Mendez-Garcia C."/>
            <person name="Mesa V."/>
            <person name="Sprenger R.R."/>
            <person name="Richter M."/>
            <person name="Diez M.S."/>
            <person name="Solano J."/>
            <person name="Bargiela R."/>
            <person name="Golyshina O.V."/>
            <person name="Manteca A."/>
            <person name="Ramos J.L."/>
            <person name="Gallego J.R."/>
            <person name="Llorente I."/>
            <person name="Martins Dos Santos V.A."/>
            <person name="Jensen O.N."/>
            <person name="Pelaez A.I."/>
            <person name="Sanchez J."/>
            <person name="Ferrer M."/>
        </authorList>
    </citation>
    <scope>NUCLEOTIDE SEQUENCE</scope>
</reference>
<dbReference type="InterPro" id="IPR028082">
    <property type="entry name" value="Peripla_BP_I"/>
</dbReference>
<reference evidence="4" key="1">
    <citation type="submission" date="2013-08" db="EMBL/GenBank/DDBJ databases">
        <authorList>
            <person name="Mendez C."/>
            <person name="Richter M."/>
            <person name="Ferrer M."/>
            <person name="Sanchez J."/>
        </authorList>
    </citation>
    <scope>NUCLEOTIDE SEQUENCE</scope>
</reference>